<name>A0AAD4N1D3_9BILA</name>
<sequence>MIFFYPETSWFLRRDGDVIIIRCGGQRRQLLEEPAAVNPPFYAAITLNFMGFSLVADLLGNPLIRYHPLENISPTFATNLFISVLYPINKYCW</sequence>
<protein>
    <submittedName>
        <fullName evidence="1">Uncharacterized protein</fullName>
    </submittedName>
</protein>
<evidence type="ECO:0000313" key="1">
    <source>
        <dbReference type="EMBL" id="KAI1713514.1"/>
    </source>
</evidence>
<reference evidence="1" key="1">
    <citation type="submission" date="2022-01" db="EMBL/GenBank/DDBJ databases">
        <title>Genome Sequence Resource for Two Populations of Ditylenchus destructor, the Migratory Endoparasitic Phytonematode.</title>
        <authorList>
            <person name="Zhang H."/>
            <person name="Lin R."/>
            <person name="Xie B."/>
        </authorList>
    </citation>
    <scope>NUCLEOTIDE SEQUENCE</scope>
    <source>
        <strain evidence="1">BazhouSP</strain>
    </source>
</reference>
<gene>
    <name evidence="1" type="ORF">DdX_09029</name>
</gene>
<evidence type="ECO:0000313" key="2">
    <source>
        <dbReference type="Proteomes" id="UP001201812"/>
    </source>
</evidence>
<dbReference type="EMBL" id="JAKKPZ010000015">
    <property type="protein sequence ID" value="KAI1713514.1"/>
    <property type="molecule type" value="Genomic_DNA"/>
</dbReference>
<dbReference type="AlphaFoldDB" id="A0AAD4N1D3"/>
<keyword evidence="2" id="KW-1185">Reference proteome</keyword>
<dbReference type="Proteomes" id="UP001201812">
    <property type="component" value="Unassembled WGS sequence"/>
</dbReference>
<comment type="caution">
    <text evidence="1">The sequence shown here is derived from an EMBL/GenBank/DDBJ whole genome shotgun (WGS) entry which is preliminary data.</text>
</comment>
<accession>A0AAD4N1D3</accession>
<proteinExistence type="predicted"/>
<organism evidence="1 2">
    <name type="scientific">Ditylenchus destructor</name>
    <dbReference type="NCBI Taxonomy" id="166010"/>
    <lineage>
        <taxon>Eukaryota</taxon>
        <taxon>Metazoa</taxon>
        <taxon>Ecdysozoa</taxon>
        <taxon>Nematoda</taxon>
        <taxon>Chromadorea</taxon>
        <taxon>Rhabditida</taxon>
        <taxon>Tylenchina</taxon>
        <taxon>Tylenchomorpha</taxon>
        <taxon>Sphaerularioidea</taxon>
        <taxon>Anguinidae</taxon>
        <taxon>Anguininae</taxon>
        <taxon>Ditylenchus</taxon>
    </lineage>
</organism>